<proteinExistence type="predicted"/>
<accession>A0A2V4BW94</accession>
<comment type="caution">
    <text evidence="1">The sequence shown here is derived from an EMBL/GenBank/DDBJ whole genome shotgun (WGS) entry which is preliminary data.</text>
</comment>
<name>A0A2V4BW94_9FLAO</name>
<dbReference type="Proteomes" id="UP000247681">
    <property type="component" value="Unassembled WGS sequence"/>
</dbReference>
<dbReference type="EMBL" id="QJHL01000007">
    <property type="protein sequence ID" value="PXY43279.1"/>
    <property type="molecule type" value="Genomic_DNA"/>
</dbReference>
<gene>
    <name evidence="1" type="ORF">DMB68_21615</name>
</gene>
<organism evidence="1 2">
    <name type="scientific">Flavobacterium hydrophilum</name>
    <dbReference type="NCBI Taxonomy" id="2211445"/>
    <lineage>
        <taxon>Bacteria</taxon>
        <taxon>Pseudomonadati</taxon>
        <taxon>Bacteroidota</taxon>
        <taxon>Flavobacteriia</taxon>
        <taxon>Flavobacteriales</taxon>
        <taxon>Flavobacteriaceae</taxon>
        <taxon>Flavobacterium</taxon>
    </lineage>
</organism>
<evidence type="ECO:0000313" key="2">
    <source>
        <dbReference type="Proteomes" id="UP000247681"/>
    </source>
</evidence>
<keyword evidence="2" id="KW-1185">Reference proteome</keyword>
<dbReference type="AlphaFoldDB" id="A0A2V4BW94"/>
<sequence>MIFIIFYLILIKFRFILDKKNLTKWNFSSFKINTEGLNDNYNYFIKAFKIIFEENQASVEIIILFTKKPIHPQKGNMSSLQINKKIKLC</sequence>
<protein>
    <submittedName>
        <fullName evidence="1">Uncharacterized protein</fullName>
    </submittedName>
</protein>
<evidence type="ECO:0000313" key="1">
    <source>
        <dbReference type="EMBL" id="PXY43279.1"/>
    </source>
</evidence>
<reference evidence="1 2" key="1">
    <citation type="submission" date="2018-05" db="EMBL/GenBank/DDBJ databases">
        <title>Flavobacterium sp. strain IMCC34758, incomplete genome.</title>
        <authorList>
            <person name="Joung Y."/>
        </authorList>
    </citation>
    <scope>NUCLEOTIDE SEQUENCE [LARGE SCALE GENOMIC DNA]</scope>
    <source>
        <strain evidence="1 2">IMCC34758</strain>
    </source>
</reference>